<organism evidence="2 3">
    <name type="scientific">Stenomitos frigidus ULC18</name>
    <dbReference type="NCBI Taxonomy" id="2107698"/>
    <lineage>
        <taxon>Bacteria</taxon>
        <taxon>Bacillati</taxon>
        <taxon>Cyanobacteriota</taxon>
        <taxon>Cyanophyceae</taxon>
        <taxon>Leptolyngbyales</taxon>
        <taxon>Leptolyngbyaceae</taxon>
        <taxon>Stenomitos</taxon>
    </lineage>
</organism>
<dbReference type="InterPro" id="IPR011990">
    <property type="entry name" value="TPR-like_helical_dom_sf"/>
</dbReference>
<accession>A0A2T1E7L5</accession>
<keyword evidence="3" id="KW-1185">Reference proteome</keyword>
<evidence type="ECO:0000313" key="2">
    <source>
        <dbReference type="EMBL" id="PSB28718.1"/>
    </source>
</evidence>
<keyword evidence="1" id="KW-0732">Signal</keyword>
<protein>
    <submittedName>
        <fullName evidence="2">Uncharacterized protein</fullName>
    </submittedName>
</protein>
<feature type="chain" id="PRO_5015423811" evidence="1">
    <location>
        <begin position="28"/>
        <end position="148"/>
    </location>
</feature>
<name>A0A2T1E7L5_9CYAN</name>
<comment type="caution">
    <text evidence="2">The sequence shown here is derived from an EMBL/GenBank/DDBJ whole genome shotgun (WGS) entry which is preliminary data.</text>
</comment>
<reference evidence="2 3" key="2">
    <citation type="submission" date="2018-03" db="EMBL/GenBank/DDBJ databases">
        <title>The ancient ancestry and fast evolution of plastids.</title>
        <authorList>
            <person name="Moore K.R."/>
            <person name="Magnabosco C."/>
            <person name="Momper L."/>
            <person name="Gold D.A."/>
            <person name="Bosak T."/>
            <person name="Fournier G.P."/>
        </authorList>
    </citation>
    <scope>NUCLEOTIDE SEQUENCE [LARGE SCALE GENOMIC DNA]</scope>
    <source>
        <strain evidence="2 3">ULC18</strain>
    </source>
</reference>
<proteinExistence type="predicted"/>
<evidence type="ECO:0000313" key="3">
    <source>
        <dbReference type="Proteomes" id="UP000239576"/>
    </source>
</evidence>
<dbReference type="EMBL" id="PVWK01000075">
    <property type="protein sequence ID" value="PSB28718.1"/>
    <property type="molecule type" value="Genomic_DNA"/>
</dbReference>
<feature type="signal peptide" evidence="1">
    <location>
        <begin position="1"/>
        <end position="27"/>
    </location>
</feature>
<evidence type="ECO:0000256" key="1">
    <source>
        <dbReference type="SAM" id="SignalP"/>
    </source>
</evidence>
<sequence length="148" mass="15949">MKFNSFFLLIISLATVPSLVNIHPASAGRCLKCGVIGPTGSIHGRGTLPPEVSQKVDALKAQGNFAGAEGALLQFKEQAERTQDLNGQAAAYQALADVYVSMGKSELVPDQLNSAEALFQRSGNSAGFRDVQIQRRQIQLQQIQLQPR</sequence>
<dbReference type="Proteomes" id="UP000239576">
    <property type="component" value="Unassembled WGS sequence"/>
</dbReference>
<dbReference type="AlphaFoldDB" id="A0A2T1E7L5"/>
<gene>
    <name evidence="2" type="ORF">C7B82_12765</name>
</gene>
<reference evidence="3" key="1">
    <citation type="submission" date="2018-02" db="EMBL/GenBank/DDBJ databases">
        <authorList>
            <person name="Moore K."/>
            <person name="Momper L."/>
        </authorList>
    </citation>
    <scope>NUCLEOTIDE SEQUENCE [LARGE SCALE GENOMIC DNA]</scope>
    <source>
        <strain evidence="3">ULC18</strain>
    </source>
</reference>
<dbReference type="Gene3D" id="1.25.40.10">
    <property type="entry name" value="Tetratricopeptide repeat domain"/>
    <property type="match status" value="1"/>
</dbReference>